<keyword evidence="5 8" id="KW-1133">Transmembrane helix</keyword>
<evidence type="ECO:0000256" key="3">
    <source>
        <dbReference type="ARBA" id="ARBA00022475"/>
    </source>
</evidence>
<feature type="transmembrane region" description="Helical" evidence="8">
    <location>
        <begin position="442"/>
        <end position="462"/>
    </location>
</feature>
<feature type="transmembrane region" description="Helical" evidence="8">
    <location>
        <begin position="349"/>
        <end position="370"/>
    </location>
</feature>
<keyword evidence="11" id="KW-1185">Reference proteome</keyword>
<organism evidence="10 11">
    <name type="scientific">Heterodermia speciosa</name>
    <dbReference type="NCBI Taxonomy" id="116794"/>
    <lineage>
        <taxon>Eukaryota</taxon>
        <taxon>Fungi</taxon>
        <taxon>Dikarya</taxon>
        <taxon>Ascomycota</taxon>
        <taxon>Pezizomycotina</taxon>
        <taxon>Lecanoromycetes</taxon>
        <taxon>OSLEUM clade</taxon>
        <taxon>Lecanoromycetidae</taxon>
        <taxon>Caliciales</taxon>
        <taxon>Physciaceae</taxon>
        <taxon>Heterodermia</taxon>
    </lineage>
</organism>
<gene>
    <name evidence="10" type="ORF">HETSPECPRED_003651</name>
</gene>
<dbReference type="GO" id="GO:0005886">
    <property type="term" value="C:plasma membrane"/>
    <property type="evidence" value="ECO:0007669"/>
    <property type="project" value="UniProtKB-SubCell"/>
</dbReference>
<evidence type="ECO:0000313" key="10">
    <source>
        <dbReference type="EMBL" id="CAF9918064.1"/>
    </source>
</evidence>
<dbReference type="Gene3D" id="1.20.1250.20">
    <property type="entry name" value="MFS general substrate transporter like domains"/>
    <property type="match status" value="1"/>
</dbReference>
<proteinExistence type="inferred from homology"/>
<dbReference type="OrthoDB" id="446368at2759"/>
<feature type="transmembrane region" description="Helical" evidence="8">
    <location>
        <begin position="271"/>
        <end position="288"/>
    </location>
</feature>
<keyword evidence="2" id="KW-0813">Transport</keyword>
<feature type="transmembrane region" description="Helical" evidence="8">
    <location>
        <begin position="376"/>
        <end position="401"/>
    </location>
</feature>
<dbReference type="PANTHER" id="PTHR23502:SF186">
    <property type="entry name" value="MAJOR FACILITATOR SUPERFAMILY (MFS) PROFILE DOMAIN-CONTAINING PROTEIN"/>
    <property type="match status" value="1"/>
</dbReference>
<name>A0A8H3F4Y7_9LECA</name>
<keyword evidence="6 8" id="KW-0472">Membrane</keyword>
<evidence type="ECO:0000259" key="9">
    <source>
        <dbReference type="PROSITE" id="PS50850"/>
    </source>
</evidence>
<feature type="transmembrane region" description="Helical" evidence="8">
    <location>
        <begin position="86"/>
        <end position="106"/>
    </location>
</feature>
<dbReference type="Pfam" id="PF07690">
    <property type="entry name" value="MFS_1"/>
    <property type="match status" value="1"/>
</dbReference>
<dbReference type="PANTHER" id="PTHR23502">
    <property type="entry name" value="MAJOR FACILITATOR SUPERFAMILY"/>
    <property type="match status" value="1"/>
</dbReference>
<comment type="similarity">
    <text evidence="7">Belongs to the major facilitator superfamily. DHA1 family. Polyamines/proton antiporter (TC 2.A.1.2.16) subfamily.</text>
</comment>
<dbReference type="PROSITE" id="PS50850">
    <property type="entry name" value="MFS"/>
    <property type="match status" value="1"/>
</dbReference>
<feature type="domain" description="Major facilitator superfamily (MFS) profile" evidence="9">
    <location>
        <begin position="52"/>
        <end position="469"/>
    </location>
</feature>
<feature type="transmembrane region" description="Helical" evidence="8">
    <location>
        <begin position="118"/>
        <end position="137"/>
    </location>
</feature>
<dbReference type="CDD" id="cd17323">
    <property type="entry name" value="MFS_Tpo1_MDR_like"/>
    <property type="match status" value="1"/>
</dbReference>
<feature type="transmembrane region" description="Helical" evidence="8">
    <location>
        <begin position="177"/>
        <end position="198"/>
    </location>
</feature>
<dbReference type="GO" id="GO:0022857">
    <property type="term" value="F:transmembrane transporter activity"/>
    <property type="evidence" value="ECO:0007669"/>
    <property type="project" value="InterPro"/>
</dbReference>
<dbReference type="SUPFAM" id="SSF103473">
    <property type="entry name" value="MFS general substrate transporter"/>
    <property type="match status" value="1"/>
</dbReference>
<feature type="transmembrane region" description="Helical" evidence="8">
    <location>
        <begin position="204"/>
        <end position="226"/>
    </location>
</feature>
<comment type="subcellular location">
    <subcellularLocation>
        <location evidence="1">Cell membrane</location>
        <topology evidence="1">Multi-pass membrane protein</topology>
    </subcellularLocation>
</comment>
<feature type="transmembrane region" description="Helical" evidence="8">
    <location>
        <begin position="413"/>
        <end position="430"/>
    </location>
</feature>
<dbReference type="InterPro" id="IPR036259">
    <property type="entry name" value="MFS_trans_sf"/>
</dbReference>
<dbReference type="Proteomes" id="UP000664521">
    <property type="component" value="Unassembled WGS sequence"/>
</dbReference>
<feature type="transmembrane region" description="Helical" evidence="8">
    <location>
        <begin position="143"/>
        <end position="165"/>
    </location>
</feature>
<evidence type="ECO:0000313" key="11">
    <source>
        <dbReference type="Proteomes" id="UP000664521"/>
    </source>
</evidence>
<evidence type="ECO:0000256" key="7">
    <source>
        <dbReference type="ARBA" id="ARBA00038459"/>
    </source>
</evidence>
<feature type="transmembrane region" description="Helical" evidence="8">
    <location>
        <begin position="50"/>
        <end position="74"/>
    </location>
</feature>
<keyword evidence="4 8" id="KW-0812">Transmembrane</keyword>
<accession>A0A8H3F4Y7</accession>
<evidence type="ECO:0000256" key="1">
    <source>
        <dbReference type="ARBA" id="ARBA00004651"/>
    </source>
</evidence>
<dbReference type="InterPro" id="IPR020846">
    <property type="entry name" value="MFS_dom"/>
</dbReference>
<dbReference type="FunFam" id="1.20.1250.20:FF:000011">
    <property type="entry name" value="MFS multidrug transporter, putative"/>
    <property type="match status" value="1"/>
</dbReference>
<evidence type="ECO:0000256" key="2">
    <source>
        <dbReference type="ARBA" id="ARBA00022448"/>
    </source>
</evidence>
<keyword evidence="3" id="KW-1003">Cell membrane</keyword>
<dbReference type="EMBL" id="CAJPDS010000021">
    <property type="protein sequence ID" value="CAF9918064.1"/>
    <property type="molecule type" value="Genomic_DNA"/>
</dbReference>
<evidence type="ECO:0000256" key="6">
    <source>
        <dbReference type="ARBA" id="ARBA00023136"/>
    </source>
</evidence>
<comment type="caution">
    <text evidence="10">The sequence shown here is derived from an EMBL/GenBank/DDBJ whole genome shotgun (WGS) entry which is preliminary data.</text>
</comment>
<feature type="transmembrane region" description="Helical" evidence="8">
    <location>
        <begin position="308"/>
        <end position="329"/>
    </location>
</feature>
<reference evidence="10" key="1">
    <citation type="submission" date="2021-03" db="EMBL/GenBank/DDBJ databases">
        <authorList>
            <person name="Tagirdzhanova G."/>
        </authorList>
    </citation>
    <scope>NUCLEOTIDE SEQUENCE</scope>
</reference>
<sequence length="492" mass="54625">MNGAISIHPQPRDTHDSGMEANLREVEENQHSTALTDKESPQAWKAGKKWICTGILVAMTATVAFCSSIYSAAIEAIAIHYDCSRLVSTLGLSTFLLGFAVGPLLFAPLSEIWGRNTIFRITMLLFLLSQIGCALGPNIASMLVFRFLSGFFGAPAVTNSGGSLTDLWPQSHRSVPLALFSAASFLGPVIAPTVGGFLTEYSSWQWNFWLVLIIASTVYLAMFLYLPETYAPKLWRDKQHAQSSMTERKDFKPELYTNLTRPWVMLFREPILFSFSLYMALIYGILYLDFTAYPFVYGQSRGWSSGIAGLSFLGIAVGMAIATMSSGYINRIHSHYVYKLGGPHPEARLPHLIVLSWLIPFGLFWFAWTASPPTHWISGIIAGVPFGLGLVPLFLGITSYLTDCYGKYSASALAANAVLRALFGATFPLFSRQMYERLGTPWATSLLGFLAVSMTPLPWLFYRFGPKLRAMSKYHLQTIKAEQEKNEIGPMR</sequence>
<evidence type="ECO:0000256" key="5">
    <source>
        <dbReference type="ARBA" id="ARBA00022989"/>
    </source>
</evidence>
<evidence type="ECO:0000256" key="8">
    <source>
        <dbReference type="SAM" id="Phobius"/>
    </source>
</evidence>
<protein>
    <recommendedName>
        <fullName evidence="9">Major facilitator superfamily (MFS) profile domain-containing protein</fullName>
    </recommendedName>
</protein>
<dbReference type="InterPro" id="IPR011701">
    <property type="entry name" value="MFS"/>
</dbReference>
<dbReference type="AlphaFoldDB" id="A0A8H3F4Y7"/>
<evidence type="ECO:0000256" key="4">
    <source>
        <dbReference type="ARBA" id="ARBA00022692"/>
    </source>
</evidence>